<keyword evidence="3" id="KW-1185">Reference proteome</keyword>
<dbReference type="AlphaFoldDB" id="A0A3D9YZ11"/>
<keyword evidence="1" id="KW-0812">Transmembrane</keyword>
<evidence type="ECO:0000256" key="1">
    <source>
        <dbReference type="SAM" id="Phobius"/>
    </source>
</evidence>
<evidence type="ECO:0000313" key="2">
    <source>
        <dbReference type="EMBL" id="REF87887.1"/>
    </source>
</evidence>
<protein>
    <submittedName>
        <fullName evidence="2">Uncharacterized protein</fullName>
    </submittedName>
</protein>
<keyword evidence="1" id="KW-0472">Membrane</keyword>
<dbReference type="EMBL" id="QUMO01000002">
    <property type="protein sequence ID" value="REF87887.1"/>
    <property type="molecule type" value="Genomic_DNA"/>
</dbReference>
<feature type="transmembrane region" description="Helical" evidence="1">
    <location>
        <begin position="77"/>
        <end position="99"/>
    </location>
</feature>
<dbReference type="Proteomes" id="UP000256900">
    <property type="component" value="Unassembled WGS sequence"/>
</dbReference>
<feature type="transmembrane region" description="Helical" evidence="1">
    <location>
        <begin position="212"/>
        <end position="240"/>
    </location>
</feature>
<feature type="transmembrane region" description="Helical" evidence="1">
    <location>
        <begin position="106"/>
        <end position="124"/>
    </location>
</feature>
<evidence type="ECO:0000313" key="3">
    <source>
        <dbReference type="Proteomes" id="UP000256900"/>
    </source>
</evidence>
<proteinExistence type="predicted"/>
<feature type="transmembrane region" description="Helical" evidence="1">
    <location>
        <begin position="46"/>
        <end position="65"/>
    </location>
</feature>
<name>A0A3D9YZ11_9HYPH</name>
<gene>
    <name evidence="2" type="ORF">DES32_1523</name>
</gene>
<comment type="caution">
    <text evidence="2">The sequence shown here is derived from an EMBL/GenBank/DDBJ whole genome shotgun (WGS) entry which is preliminary data.</text>
</comment>
<sequence length="243" mass="28045">MRVGLNVLLAWFWQVFHPIQTVNDLLQHKYTSRADITFADRINSPLVQVWTTGLTIAFAVEWIWFSLSKIETSPQFLVLYQMTVIAIIGTNVTILFGLLRLVRVNIDFITLIICYSTTVILLPISDLSQVLPSYRFVLFLRSLRELHQSPWETLGYFFCHAKQFIPAQLQHDFLYNWVDESSDWLWRAMLLVTGVLLSEGIAQVAGAPRRRVYIAVVMGRILSLLAYLILLFCQAMLLVMSMK</sequence>
<organism evidence="2 3">
    <name type="scientific">Methylovirgula ligni</name>
    <dbReference type="NCBI Taxonomy" id="569860"/>
    <lineage>
        <taxon>Bacteria</taxon>
        <taxon>Pseudomonadati</taxon>
        <taxon>Pseudomonadota</taxon>
        <taxon>Alphaproteobacteria</taxon>
        <taxon>Hyphomicrobiales</taxon>
        <taxon>Beijerinckiaceae</taxon>
        <taxon>Methylovirgula</taxon>
    </lineage>
</organism>
<accession>A0A3D9YZ11</accession>
<reference evidence="2 3" key="1">
    <citation type="submission" date="2018-08" db="EMBL/GenBank/DDBJ databases">
        <title>Genomic Encyclopedia of Type Strains, Phase IV (KMG-IV): sequencing the most valuable type-strain genomes for metagenomic binning, comparative biology and taxonomic classification.</title>
        <authorList>
            <person name="Goeker M."/>
        </authorList>
    </citation>
    <scope>NUCLEOTIDE SEQUENCE [LARGE SCALE GENOMIC DNA]</scope>
    <source>
        <strain evidence="2 3">BW863</strain>
    </source>
</reference>
<feature type="transmembrane region" description="Helical" evidence="1">
    <location>
        <begin position="184"/>
        <end position="205"/>
    </location>
</feature>
<keyword evidence="1" id="KW-1133">Transmembrane helix</keyword>